<dbReference type="GO" id="GO:0005829">
    <property type="term" value="C:cytosol"/>
    <property type="evidence" value="ECO:0007669"/>
    <property type="project" value="TreeGrafter"/>
</dbReference>
<keyword evidence="8" id="KW-0520">NAD</keyword>
<evidence type="ECO:0000256" key="6">
    <source>
        <dbReference type="ARBA" id="ARBA00022801"/>
    </source>
</evidence>
<dbReference type="Gene3D" id="3.90.79.20">
    <property type="match status" value="1"/>
</dbReference>
<evidence type="ECO:0000256" key="7">
    <source>
        <dbReference type="ARBA" id="ARBA00022842"/>
    </source>
</evidence>
<comment type="catalytic activity">
    <reaction evidence="9">
        <text>a 5'-end NAD(+)-phospho-ribonucleoside in mRNA + H2O = a 5'-end phospho-adenosine-phospho-ribonucleoside in mRNA + beta-nicotinamide D-ribonucleotide + 2 H(+)</text>
        <dbReference type="Rhea" id="RHEA:60876"/>
        <dbReference type="Rhea" id="RHEA-COMP:15698"/>
        <dbReference type="Rhea" id="RHEA-COMP:15719"/>
        <dbReference type="ChEBI" id="CHEBI:14649"/>
        <dbReference type="ChEBI" id="CHEBI:15377"/>
        <dbReference type="ChEBI" id="CHEBI:15378"/>
        <dbReference type="ChEBI" id="CHEBI:144029"/>
        <dbReference type="ChEBI" id="CHEBI:144051"/>
    </reaction>
    <physiologicalReaction direction="left-to-right" evidence="9">
        <dbReference type="Rhea" id="RHEA:60877"/>
    </physiologicalReaction>
</comment>
<dbReference type="PANTHER" id="PTHR42904:SF6">
    <property type="entry name" value="NAD-CAPPED RNA HYDROLASE NUDT12"/>
    <property type="match status" value="1"/>
</dbReference>
<dbReference type="PRINTS" id="PR00502">
    <property type="entry name" value="NUDIXFAMILY"/>
</dbReference>
<dbReference type="Proteomes" id="UP000436016">
    <property type="component" value="Unassembled WGS sequence"/>
</dbReference>
<dbReference type="AlphaFoldDB" id="A0A6B0TNN8"/>
<keyword evidence="5" id="KW-0479">Metal-binding</keyword>
<reference evidence="12 13" key="1">
    <citation type="submission" date="2019-12" db="EMBL/GenBank/DDBJ databases">
        <title>Strain KN286 was isolated from seawater, which was collected from Caroline Seamount in the tropical western Pacific.</title>
        <authorList>
            <person name="Wang Q."/>
        </authorList>
    </citation>
    <scope>NUCLEOTIDE SEQUENCE [LARGE SCALE GENOMIC DNA]</scope>
    <source>
        <strain evidence="12 13">KN286</strain>
    </source>
</reference>
<name>A0A6B0TNN8_9RHOB</name>
<evidence type="ECO:0000256" key="10">
    <source>
        <dbReference type="RuleBase" id="RU003476"/>
    </source>
</evidence>
<dbReference type="NCBIfam" id="NF001299">
    <property type="entry name" value="PRK00241.1"/>
    <property type="match status" value="1"/>
</dbReference>
<dbReference type="InterPro" id="IPR020476">
    <property type="entry name" value="Nudix_hydrolase"/>
</dbReference>
<dbReference type="PANTHER" id="PTHR42904">
    <property type="entry name" value="NUDIX HYDROLASE, NUDC SUBFAMILY"/>
    <property type="match status" value="1"/>
</dbReference>
<dbReference type="InterPro" id="IPR020084">
    <property type="entry name" value="NUDIX_hydrolase_CS"/>
</dbReference>
<organism evidence="12 13">
    <name type="scientific">Oceanomicrobium pacificus</name>
    <dbReference type="NCBI Taxonomy" id="2692916"/>
    <lineage>
        <taxon>Bacteria</taxon>
        <taxon>Pseudomonadati</taxon>
        <taxon>Pseudomonadota</taxon>
        <taxon>Alphaproteobacteria</taxon>
        <taxon>Rhodobacterales</taxon>
        <taxon>Paracoccaceae</taxon>
        <taxon>Oceanomicrobium</taxon>
    </lineage>
</organism>
<accession>A0A6B0TNN8</accession>
<evidence type="ECO:0000313" key="13">
    <source>
        <dbReference type="Proteomes" id="UP000436016"/>
    </source>
</evidence>
<dbReference type="Gene3D" id="3.90.79.10">
    <property type="entry name" value="Nucleoside Triphosphate Pyrophosphohydrolase"/>
    <property type="match status" value="1"/>
</dbReference>
<dbReference type="InterPro" id="IPR015375">
    <property type="entry name" value="NADH_PPase-like_N"/>
</dbReference>
<dbReference type="PROSITE" id="PS00893">
    <property type="entry name" value="NUDIX_BOX"/>
    <property type="match status" value="1"/>
</dbReference>
<sequence length="321" mass="35458">MRDAELVTFGGSDLDRCAELREDEATLANLARDPAARALPVWRLKPLFDLDSPAPRLGWMEMSAPVLAESETAPIFLGCIDGAPRFAVDVSPWVADEDPGQGFIDGSRHWHPSLPEDWRFVDLRAIMGELTPQDAGNAAAARGIFGWHDTHRFCARCGQPSVPSLGGWRRTCTDCGSFHFPRTDPVVIMLVTRGDRLLLGRSPAWPDGMYSLLAGFMEPGETIEAAVRREVWEEAGITVGPVRYLASQPWPFPASLMIGCHGLAETEAITLDPKELEDARWVDKDEVLRALDGRHPDLLPARKGAIARFLIEAWLGDRLDD</sequence>
<dbReference type="InterPro" id="IPR015797">
    <property type="entry name" value="NUDIX_hydrolase-like_dom_sf"/>
</dbReference>
<evidence type="ECO:0000256" key="5">
    <source>
        <dbReference type="ARBA" id="ARBA00022723"/>
    </source>
</evidence>
<evidence type="ECO:0000256" key="2">
    <source>
        <dbReference type="ARBA" id="ARBA00001947"/>
    </source>
</evidence>
<protein>
    <recommendedName>
        <fullName evidence="4">NAD(+) diphosphatase</fullName>
        <ecNumber evidence="4">3.6.1.22</ecNumber>
    </recommendedName>
</protein>
<dbReference type="Pfam" id="PF09297">
    <property type="entry name" value="Zn_ribbon_NUD"/>
    <property type="match status" value="1"/>
</dbReference>
<comment type="cofactor">
    <cofactor evidence="2">
        <name>Zn(2+)</name>
        <dbReference type="ChEBI" id="CHEBI:29105"/>
    </cofactor>
</comment>
<keyword evidence="7" id="KW-0460">Magnesium</keyword>
<dbReference type="RefSeq" id="WP_160851348.1">
    <property type="nucleotide sequence ID" value="NZ_WUWG01000001.1"/>
</dbReference>
<evidence type="ECO:0000256" key="4">
    <source>
        <dbReference type="ARBA" id="ARBA00012381"/>
    </source>
</evidence>
<dbReference type="Pfam" id="PF00293">
    <property type="entry name" value="NUDIX"/>
    <property type="match status" value="1"/>
</dbReference>
<keyword evidence="13" id="KW-1185">Reference proteome</keyword>
<gene>
    <name evidence="12" type="primary">nudC</name>
    <name evidence="12" type="ORF">GSH16_01975</name>
</gene>
<proteinExistence type="inferred from homology"/>
<dbReference type="GO" id="GO:0035529">
    <property type="term" value="F:NADH pyrophosphatase activity"/>
    <property type="evidence" value="ECO:0007669"/>
    <property type="project" value="TreeGrafter"/>
</dbReference>
<dbReference type="InterPro" id="IPR049734">
    <property type="entry name" value="NudC-like_C"/>
</dbReference>
<evidence type="ECO:0000313" key="12">
    <source>
        <dbReference type="EMBL" id="MXU64199.1"/>
    </source>
</evidence>
<dbReference type="GO" id="GO:0019677">
    <property type="term" value="P:NAD+ catabolic process"/>
    <property type="evidence" value="ECO:0007669"/>
    <property type="project" value="TreeGrafter"/>
</dbReference>
<comment type="caution">
    <text evidence="12">The sequence shown here is derived from an EMBL/GenBank/DDBJ whole genome shotgun (WGS) entry which is preliminary data.</text>
</comment>
<evidence type="ECO:0000256" key="8">
    <source>
        <dbReference type="ARBA" id="ARBA00023027"/>
    </source>
</evidence>
<dbReference type="GO" id="GO:0046872">
    <property type="term" value="F:metal ion binding"/>
    <property type="evidence" value="ECO:0007669"/>
    <property type="project" value="UniProtKB-KW"/>
</dbReference>
<dbReference type="GO" id="GO:0110153">
    <property type="term" value="F:RNA NAD-cap (NMN-forming) hydrolase activity"/>
    <property type="evidence" value="ECO:0007669"/>
    <property type="project" value="RHEA"/>
</dbReference>
<evidence type="ECO:0000256" key="1">
    <source>
        <dbReference type="ARBA" id="ARBA00001946"/>
    </source>
</evidence>
<dbReference type="PROSITE" id="PS51462">
    <property type="entry name" value="NUDIX"/>
    <property type="match status" value="1"/>
</dbReference>
<dbReference type="InterPro" id="IPR000086">
    <property type="entry name" value="NUDIX_hydrolase_dom"/>
</dbReference>
<dbReference type="InterPro" id="IPR015376">
    <property type="entry name" value="Znr_NADH_PPase"/>
</dbReference>
<dbReference type="CDD" id="cd03429">
    <property type="entry name" value="NUDIX_NADH_pyrophosphatase_Nudt13"/>
    <property type="match status" value="1"/>
</dbReference>
<dbReference type="EC" id="3.6.1.22" evidence="4"/>
<feature type="domain" description="Nudix hydrolase" evidence="11">
    <location>
        <begin position="181"/>
        <end position="312"/>
    </location>
</feature>
<dbReference type="Pfam" id="PF09296">
    <property type="entry name" value="NUDIX-like"/>
    <property type="match status" value="1"/>
</dbReference>
<evidence type="ECO:0000256" key="9">
    <source>
        <dbReference type="ARBA" id="ARBA00023679"/>
    </source>
</evidence>
<comment type="cofactor">
    <cofactor evidence="1">
        <name>Mg(2+)</name>
        <dbReference type="ChEBI" id="CHEBI:18420"/>
    </cofactor>
</comment>
<dbReference type="SUPFAM" id="SSF55811">
    <property type="entry name" value="Nudix"/>
    <property type="match status" value="1"/>
</dbReference>
<dbReference type="GO" id="GO:0006742">
    <property type="term" value="P:NADP+ catabolic process"/>
    <property type="evidence" value="ECO:0007669"/>
    <property type="project" value="TreeGrafter"/>
</dbReference>
<dbReference type="InterPro" id="IPR050241">
    <property type="entry name" value="NAD-cap_RNA_hydrolase_NudC"/>
</dbReference>
<dbReference type="EMBL" id="WUWG01000001">
    <property type="protein sequence ID" value="MXU64199.1"/>
    <property type="molecule type" value="Genomic_DNA"/>
</dbReference>
<evidence type="ECO:0000259" key="11">
    <source>
        <dbReference type="PROSITE" id="PS51462"/>
    </source>
</evidence>
<keyword evidence="6 10" id="KW-0378">Hydrolase</keyword>
<comment type="similarity">
    <text evidence="3">Belongs to the Nudix hydrolase family. NudC subfamily.</text>
</comment>
<evidence type="ECO:0000256" key="3">
    <source>
        <dbReference type="ARBA" id="ARBA00009595"/>
    </source>
</evidence>